<protein>
    <submittedName>
        <fullName evidence="4">Ankyrin repeat and EF-hand domain-containing protein 1-like</fullName>
    </submittedName>
</protein>
<dbReference type="KEGG" id="osn:115228275"/>
<evidence type="ECO:0000313" key="4">
    <source>
        <dbReference type="RefSeq" id="XP_029654757.1"/>
    </source>
</evidence>
<feature type="compositionally biased region" description="Basic residues" evidence="2">
    <location>
        <begin position="101"/>
        <end position="112"/>
    </location>
</feature>
<dbReference type="PROSITE" id="PS50297">
    <property type="entry name" value="ANK_REP_REGION"/>
    <property type="match status" value="2"/>
</dbReference>
<dbReference type="InterPro" id="IPR052801">
    <property type="entry name" value="Ankyrin-EF-hand"/>
</dbReference>
<name>A0A6P7TZR9_9MOLL</name>
<evidence type="ECO:0000256" key="2">
    <source>
        <dbReference type="SAM" id="MobiDB-lite"/>
    </source>
</evidence>
<dbReference type="PANTHER" id="PTHR24127:SF1">
    <property type="entry name" value="ANKYRIN REPEAT AND EF-HAND DOMAIN-CONTAINING PROTEIN 1"/>
    <property type="match status" value="1"/>
</dbReference>
<dbReference type="RefSeq" id="XP_029654757.1">
    <property type="nucleotide sequence ID" value="XM_029798897.2"/>
</dbReference>
<feature type="region of interest" description="Disordered" evidence="2">
    <location>
        <begin position="101"/>
        <end position="129"/>
    </location>
</feature>
<gene>
    <name evidence="4" type="primary">LOC115228275</name>
</gene>
<reference evidence="4" key="1">
    <citation type="submission" date="2025-08" db="UniProtKB">
        <authorList>
            <consortium name="RefSeq"/>
        </authorList>
    </citation>
    <scope>IDENTIFICATION</scope>
</reference>
<dbReference type="Gene3D" id="1.25.40.20">
    <property type="entry name" value="Ankyrin repeat-containing domain"/>
    <property type="match status" value="1"/>
</dbReference>
<keyword evidence="3" id="KW-1185">Reference proteome</keyword>
<proteinExistence type="predicted"/>
<dbReference type="InterPro" id="IPR002110">
    <property type="entry name" value="Ankyrin_rpt"/>
</dbReference>
<keyword evidence="1" id="KW-0040">ANK repeat</keyword>
<dbReference type="PROSITE" id="PS50088">
    <property type="entry name" value="ANK_REPEAT"/>
    <property type="match status" value="2"/>
</dbReference>
<dbReference type="Proteomes" id="UP000515154">
    <property type="component" value="Unplaced"/>
</dbReference>
<evidence type="ECO:0000256" key="1">
    <source>
        <dbReference type="PROSITE-ProRule" id="PRU00023"/>
    </source>
</evidence>
<dbReference type="Pfam" id="PF13637">
    <property type="entry name" value="Ank_4"/>
    <property type="match status" value="1"/>
</dbReference>
<organism evidence="3 4">
    <name type="scientific">Octopus sinensis</name>
    <name type="common">East Asian common octopus</name>
    <dbReference type="NCBI Taxonomy" id="2607531"/>
    <lineage>
        <taxon>Eukaryota</taxon>
        <taxon>Metazoa</taxon>
        <taxon>Spiralia</taxon>
        <taxon>Lophotrochozoa</taxon>
        <taxon>Mollusca</taxon>
        <taxon>Cephalopoda</taxon>
        <taxon>Coleoidea</taxon>
        <taxon>Octopodiformes</taxon>
        <taxon>Octopoda</taxon>
        <taxon>Incirrata</taxon>
        <taxon>Octopodidae</taxon>
        <taxon>Octopus</taxon>
    </lineage>
</organism>
<sequence>MKWTPLHHACHSGRLDVVAHLVEAGADVNAISLNGGTPITRAIESSAFDVVKYLLEKGGAKLRTETRKGKTPLELSHDWSDPNLISYLEEKFSKLPALKKTAKNQKAKKTPAKKIESPKVTTNQRSPKKNIGLDSSFKLTYNLERPASVLERMTFDNDAIFYSRNVWKKQMTTRDLIRQRVEQRERNGWEIDFDDFKMPFSKNISDKLININKT</sequence>
<feature type="repeat" description="ANK" evidence="1">
    <location>
        <begin position="1"/>
        <end position="33"/>
    </location>
</feature>
<dbReference type="SMART" id="SM00248">
    <property type="entry name" value="ANK"/>
    <property type="match status" value="2"/>
</dbReference>
<dbReference type="AlphaFoldDB" id="A0A6P7TZR9"/>
<dbReference type="PANTHER" id="PTHR24127">
    <property type="entry name" value="ANKYRIN REPEAT AND EF-HAND DOMAIN-CONTAINING PROTEIN 1"/>
    <property type="match status" value="1"/>
</dbReference>
<dbReference type="InterPro" id="IPR036770">
    <property type="entry name" value="Ankyrin_rpt-contain_sf"/>
</dbReference>
<feature type="repeat" description="ANK" evidence="1">
    <location>
        <begin position="34"/>
        <end position="58"/>
    </location>
</feature>
<evidence type="ECO:0000313" key="3">
    <source>
        <dbReference type="Proteomes" id="UP000515154"/>
    </source>
</evidence>
<dbReference type="SUPFAM" id="SSF48403">
    <property type="entry name" value="Ankyrin repeat"/>
    <property type="match status" value="1"/>
</dbReference>
<accession>A0A6P7TZR9</accession>